<comment type="caution">
    <text evidence="3">The sequence shown here is derived from an EMBL/GenBank/DDBJ whole genome shotgun (WGS) entry which is preliminary data.</text>
</comment>
<evidence type="ECO:0000313" key="3">
    <source>
        <dbReference type="EMBL" id="GAA3880307.1"/>
    </source>
</evidence>
<dbReference type="InterPro" id="IPR000835">
    <property type="entry name" value="HTH_MarR-typ"/>
</dbReference>
<feature type="region of interest" description="Disordered" evidence="1">
    <location>
        <begin position="1"/>
        <end position="21"/>
    </location>
</feature>
<dbReference type="SMART" id="SM00347">
    <property type="entry name" value="HTH_MARR"/>
    <property type="match status" value="1"/>
</dbReference>
<proteinExistence type="predicted"/>
<sequence>MTDTMTNELRDESTNEPEPLQHTGHLIRRAQQRHAALWQELVSADVSSVQYAALAVLERMPGASQSELGAELDLDRSTIADIVARLERRGVIERSPHESDRRRYALRLTAAGLADFSRLRPLVTEANATLTEGLDAGELATLRTLLKRILGA</sequence>
<name>A0ABP7KJX1_9MICO</name>
<dbReference type="EMBL" id="BAABCN010000007">
    <property type="protein sequence ID" value="GAA3880307.1"/>
    <property type="molecule type" value="Genomic_DNA"/>
</dbReference>
<dbReference type="PANTHER" id="PTHR33164:SF95">
    <property type="entry name" value="TRANSCRIPTIONAL REGULATOR"/>
    <property type="match status" value="1"/>
</dbReference>
<reference evidence="4" key="1">
    <citation type="journal article" date="2019" name="Int. J. Syst. Evol. Microbiol.">
        <title>The Global Catalogue of Microorganisms (GCM) 10K type strain sequencing project: providing services to taxonomists for standard genome sequencing and annotation.</title>
        <authorList>
            <consortium name="The Broad Institute Genomics Platform"/>
            <consortium name="The Broad Institute Genome Sequencing Center for Infectious Disease"/>
            <person name="Wu L."/>
            <person name="Ma J."/>
        </authorList>
    </citation>
    <scope>NUCLEOTIDE SEQUENCE [LARGE SCALE GENOMIC DNA]</scope>
    <source>
        <strain evidence="4">JCM 17021</strain>
    </source>
</reference>
<dbReference type="Proteomes" id="UP001501803">
    <property type="component" value="Unassembled WGS sequence"/>
</dbReference>
<dbReference type="InterPro" id="IPR036388">
    <property type="entry name" value="WH-like_DNA-bd_sf"/>
</dbReference>
<dbReference type="SUPFAM" id="SSF46785">
    <property type="entry name" value="Winged helix' DNA-binding domain"/>
    <property type="match status" value="1"/>
</dbReference>
<dbReference type="PRINTS" id="PR00598">
    <property type="entry name" value="HTHMARR"/>
</dbReference>
<evidence type="ECO:0000313" key="4">
    <source>
        <dbReference type="Proteomes" id="UP001501803"/>
    </source>
</evidence>
<keyword evidence="3" id="KW-0238">DNA-binding</keyword>
<dbReference type="InterPro" id="IPR036390">
    <property type="entry name" value="WH_DNA-bd_sf"/>
</dbReference>
<protein>
    <submittedName>
        <fullName evidence="3">Winged helix DNA-binding protein</fullName>
    </submittedName>
</protein>
<dbReference type="PROSITE" id="PS50995">
    <property type="entry name" value="HTH_MARR_2"/>
    <property type="match status" value="1"/>
</dbReference>
<dbReference type="GO" id="GO:0003677">
    <property type="term" value="F:DNA binding"/>
    <property type="evidence" value="ECO:0007669"/>
    <property type="project" value="UniProtKB-KW"/>
</dbReference>
<organism evidence="3 4">
    <name type="scientific">Leifsonia kafniensis</name>
    <dbReference type="NCBI Taxonomy" id="475957"/>
    <lineage>
        <taxon>Bacteria</taxon>
        <taxon>Bacillati</taxon>
        <taxon>Actinomycetota</taxon>
        <taxon>Actinomycetes</taxon>
        <taxon>Micrococcales</taxon>
        <taxon>Microbacteriaceae</taxon>
        <taxon>Leifsonia</taxon>
    </lineage>
</organism>
<dbReference type="PANTHER" id="PTHR33164">
    <property type="entry name" value="TRANSCRIPTIONAL REGULATOR, MARR FAMILY"/>
    <property type="match status" value="1"/>
</dbReference>
<dbReference type="Gene3D" id="1.10.10.10">
    <property type="entry name" value="Winged helix-like DNA-binding domain superfamily/Winged helix DNA-binding domain"/>
    <property type="match status" value="1"/>
</dbReference>
<dbReference type="Pfam" id="PF01047">
    <property type="entry name" value="MarR"/>
    <property type="match status" value="1"/>
</dbReference>
<evidence type="ECO:0000256" key="1">
    <source>
        <dbReference type="SAM" id="MobiDB-lite"/>
    </source>
</evidence>
<feature type="domain" description="HTH marR-type" evidence="2">
    <location>
        <begin position="20"/>
        <end position="151"/>
    </location>
</feature>
<dbReference type="RefSeq" id="WP_345066599.1">
    <property type="nucleotide sequence ID" value="NZ_BAABCN010000007.1"/>
</dbReference>
<evidence type="ECO:0000259" key="2">
    <source>
        <dbReference type="PROSITE" id="PS50995"/>
    </source>
</evidence>
<accession>A0ABP7KJX1</accession>
<dbReference type="InterPro" id="IPR039422">
    <property type="entry name" value="MarR/SlyA-like"/>
</dbReference>
<gene>
    <name evidence="3" type="ORF">GCM10022381_23190</name>
</gene>
<keyword evidence="4" id="KW-1185">Reference proteome</keyword>